<dbReference type="Gene3D" id="3.90.550.10">
    <property type="entry name" value="Spore Coat Polysaccharide Biosynthesis Protein SpsA, Chain A"/>
    <property type="match status" value="1"/>
</dbReference>
<dbReference type="InterPro" id="IPR050834">
    <property type="entry name" value="Glycosyltransf_2"/>
</dbReference>
<dbReference type="SUPFAM" id="SSF53448">
    <property type="entry name" value="Nucleotide-diphospho-sugar transferases"/>
    <property type="match status" value="1"/>
</dbReference>
<feature type="domain" description="Glycosyltransferase 2-like" evidence="1">
    <location>
        <begin position="11"/>
        <end position="140"/>
    </location>
</feature>
<organism evidence="2 3">
    <name type="scientific">Niabella pedocola</name>
    <dbReference type="NCBI Taxonomy" id="1752077"/>
    <lineage>
        <taxon>Bacteria</taxon>
        <taxon>Pseudomonadati</taxon>
        <taxon>Bacteroidota</taxon>
        <taxon>Chitinophagia</taxon>
        <taxon>Chitinophagales</taxon>
        <taxon>Chitinophagaceae</taxon>
        <taxon>Niabella</taxon>
    </lineage>
</organism>
<dbReference type="InterPro" id="IPR001173">
    <property type="entry name" value="Glyco_trans_2-like"/>
</dbReference>
<name>A0ABS8PMK0_9BACT</name>
<dbReference type="PANTHER" id="PTHR43685">
    <property type="entry name" value="GLYCOSYLTRANSFERASE"/>
    <property type="match status" value="1"/>
</dbReference>
<dbReference type="RefSeq" id="WP_231003228.1">
    <property type="nucleotide sequence ID" value="NZ_JAJNEC010000004.1"/>
</dbReference>
<comment type="caution">
    <text evidence="2">The sequence shown here is derived from an EMBL/GenBank/DDBJ whole genome shotgun (WGS) entry which is preliminary data.</text>
</comment>
<dbReference type="InterPro" id="IPR029044">
    <property type="entry name" value="Nucleotide-diphossugar_trans"/>
</dbReference>
<dbReference type="Proteomes" id="UP001199816">
    <property type="component" value="Unassembled WGS sequence"/>
</dbReference>
<evidence type="ECO:0000313" key="3">
    <source>
        <dbReference type="Proteomes" id="UP001199816"/>
    </source>
</evidence>
<sequence length="345" mass="40187">MTTLPEKITVSVIMPVYNVAAFLGEAIQSVLDQSFKDLELILVNDGSTDGSASVCQAYLQQDPRVQFINQENCGVSIARNNGLLRATGAYVFFMDSDDTLDREFVKTSLETAERGNNDITVIGAPYCKRGPHFTSLPTCAQMIRMDFLKQYPEIRFPARLQPCEDGLFSHQLLAFTTKVGSNPQGIYHYRHHAHQNTKQINDNCWTVIRQIPSWLQILEAFYTRHQLLPSHTLHLARFIQHEPFELRYLGMPFTPEQKNYLHDLIITFMSRVVLPTLTKSEKKQLSKPFRYFLSIQNPARFEAFYRSYCIRKKRRRAFYLFLIRFIPFTQLRRKTRKAVAEKYRP</sequence>
<reference evidence="2 3" key="1">
    <citation type="submission" date="2021-11" db="EMBL/GenBank/DDBJ databases">
        <title>Genomic of Niabella pedocola.</title>
        <authorList>
            <person name="Wu T."/>
        </authorList>
    </citation>
    <scope>NUCLEOTIDE SEQUENCE [LARGE SCALE GENOMIC DNA]</scope>
    <source>
        <strain evidence="2 3">JCM 31011</strain>
    </source>
</reference>
<protein>
    <submittedName>
        <fullName evidence="2">Glycosyltransferase</fullName>
    </submittedName>
</protein>
<evidence type="ECO:0000259" key="1">
    <source>
        <dbReference type="Pfam" id="PF00535"/>
    </source>
</evidence>
<dbReference type="EMBL" id="JAJNEC010000004">
    <property type="protein sequence ID" value="MCD2422325.1"/>
    <property type="molecule type" value="Genomic_DNA"/>
</dbReference>
<evidence type="ECO:0000313" key="2">
    <source>
        <dbReference type="EMBL" id="MCD2422325.1"/>
    </source>
</evidence>
<dbReference type="PANTHER" id="PTHR43685:SF2">
    <property type="entry name" value="GLYCOSYLTRANSFERASE 2-LIKE DOMAIN-CONTAINING PROTEIN"/>
    <property type="match status" value="1"/>
</dbReference>
<dbReference type="Pfam" id="PF00535">
    <property type="entry name" value="Glycos_transf_2"/>
    <property type="match status" value="1"/>
</dbReference>
<keyword evidence="3" id="KW-1185">Reference proteome</keyword>
<proteinExistence type="predicted"/>
<gene>
    <name evidence="2" type="ORF">LQ567_06090</name>
</gene>
<accession>A0ABS8PMK0</accession>
<dbReference type="CDD" id="cd00761">
    <property type="entry name" value="Glyco_tranf_GTA_type"/>
    <property type="match status" value="1"/>
</dbReference>